<dbReference type="InterPro" id="IPR029071">
    <property type="entry name" value="Ubiquitin-like_domsf"/>
</dbReference>
<dbReference type="SUPFAM" id="SSF54236">
    <property type="entry name" value="Ubiquitin-like"/>
    <property type="match status" value="1"/>
</dbReference>
<evidence type="ECO:0000313" key="5">
    <source>
        <dbReference type="RefSeq" id="XP_013787801.1"/>
    </source>
</evidence>
<dbReference type="RefSeq" id="XP_013787801.1">
    <property type="nucleotide sequence ID" value="XM_013932347.2"/>
</dbReference>
<gene>
    <name evidence="5" type="primary">LOC106471726</name>
</gene>
<dbReference type="InterPro" id="IPR036241">
    <property type="entry name" value="NSFL1C_SEP_dom_sf"/>
</dbReference>
<dbReference type="Pfam" id="PF14555">
    <property type="entry name" value="UBA_4"/>
    <property type="match status" value="1"/>
</dbReference>
<dbReference type="Gene3D" id="1.10.8.10">
    <property type="entry name" value="DNA helicase RuvA subunit, C-terminal domain"/>
    <property type="match status" value="1"/>
</dbReference>
<evidence type="ECO:0000256" key="1">
    <source>
        <dbReference type="SAM" id="MobiDB-lite"/>
    </source>
</evidence>
<dbReference type="SUPFAM" id="SSF102848">
    <property type="entry name" value="NSFL1 (p97 ATPase) cofactor p47, SEP domain"/>
    <property type="match status" value="1"/>
</dbReference>
<dbReference type="PROSITE" id="PS51399">
    <property type="entry name" value="SEP"/>
    <property type="match status" value="1"/>
</dbReference>
<dbReference type="SMART" id="SM00553">
    <property type="entry name" value="SEP"/>
    <property type="match status" value="1"/>
</dbReference>
<sequence length="394" mass="43531">MEGNIQEQDELIKYFCSITDVDCDRAKLYLEAAAWNLDFALSSFYEETDDLGDPVVVEPDYLNKETDGTGNTVVEEPDELNKEMSSQPTSAASGSSSSRFVTLSSLMKTENDDEGQAFYAGGSERSGQQILGPGKRKSGNDFVSEIFKAAKEHGAEVVEPGSSSHENNKVPVFKGTGYKLGATNDDTEVVHSGVLHKPRPPVDVCLRLWKNGFSVDDGPLREYTDPANKEFFESVRRGEIPRELVQAARGEVNLNMEDHRQEDFMASKRKLEVFSGEGHRLGSPVPHLQFGQSGTSNQDTLKNQQDAQNMLVVKESEPTTSIQIRLADGSRMVAKLNHSHTVGDLRKYIVTARPEYAASVFALMTTFPNKELTEDNLTLEEASLLNSVVVQKLK</sequence>
<dbReference type="SUPFAM" id="SSF46934">
    <property type="entry name" value="UBA-like"/>
    <property type="match status" value="1"/>
</dbReference>
<dbReference type="CDD" id="cd14348">
    <property type="entry name" value="UBA_p47"/>
    <property type="match status" value="1"/>
</dbReference>
<dbReference type="PROSITE" id="PS50033">
    <property type="entry name" value="UBX"/>
    <property type="match status" value="1"/>
</dbReference>
<feature type="compositionally biased region" description="Low complexity" evidence="1">
    <location>
        <begin position="85"/>
        <end position="98"/>
    </location>
</feature>
<dbReference type="InterPro" id="IPR001012">
    <property type="entry name" value="UBX_dom"/>
</dbReference>
<proteinExistence type="predicted"/>
<dbReference type="PANTHER" id="PTHR23333:SF20">
    <property type="entry name" value="NSFL1 COFACTOR P47"/>
    <property type="match status" value="1"/>
</dbReference>
<dbReference type="Proteomes" id="UP000694941">
    <property type="component" value="Unplaced"/>
</dbReference>
<dbReference type="Gene3D" id="3.30.420.210">
    <property type="entry name" value="SEP domain"/>
    <property type="match status" value="1"/>
</dbReference>
<dbReference type="PANTHER" id="PTHR23333">
    <property type="entry name" value="UBX DOMAIN CONTAINING PROTEIN"/>
    <property type="match status" value="1"/>
</dbReference>
<dbReference type="Pfam" id="PF00789">
    <property type="entry name" value="UBX"/>
    <property type="match status" value="1"/>
</dbReference>
<evidence type="ECO:0000313" key="4">
    <source>
        <dbReference type="Proteomes" id="UP000694941"/>
    </source>
</evidence>
<organism evidence="4 5">
    <name type="scientific">Limulus polyphemus</name>
    <name type="common">Atlantic horseshoe crab</name>
    <dbReference type="NCBI Taxonomy" id="6850"/>
    <lineage>
        <taxon>Eukaryota</taxon>
        <taxon>Metazoa</taxon>
        <taxon>Ecdysozoa</taxon>
        <taxon>Arthropoda</taxon>
        <taxon>Chelicerata</taxon>
        <taxon>Merostomata</taxon>
        <taxon>Xiphosura</taxon>
        <taxon>Limulidae</taxon>
        <taxon>Limulus</taxon>
    </lineage>
</organism>
<keyword evidence="4" id="KW-1185">Reference proteome</keyword>
<accession>A0ABM1BSH6</accession>
<evidence type="ECO:0000259" key="3">
    <source>
        <dbReference type="PROSITE" id="PS51399"/>
    </source>
</evidence>
<protein>
    <submittedName>
        <fullName evidence="5">NSFL1 cofactor p47-like</fullName>
    </submittedName>
</protein>
<feature type="domain" description="UBX" evidence="2">
    <location>
        <begin position="315"/>
        <end position="392"/>
    </location>
</feature>
<evidence type="ECO:0000259" key="2">
    <source>
        <dbReference type="PROSITE" id="PS50033"/>
    </source>
</evidence>
<dbReference type="GeneID" id="106471726"/>
<reference evidence="5" key="1">
    <citation type="submission" date="2025-08" db="UniProtKB">
        <authorList>
            <consortium name="RefSeq"/>
        </authorList>
    </citation>
    <scope>IDENTIFICATION</scope>
    <source>
        <tissue evidence="5">Muscle</tissue>
    </source>
</reference>
<feature type="domain" description="SEP" evidence="3">
    <location>
        <begin position="201"/>
        <end position="265"/>
    </location>
</feature>
<dbReference type="InterPro" id="IPR012989">
    <property type="entry name" value="SEP_domain"/>
</dbReference>
<dbReference type="Pfam" id="PF08059">
    <property type="entry name" value="SEP"/>
    <property type="match status" value="1"/>
</dbReference>
<feature type="region of interest" description="Disordered" evidence="1">
    <location>
        <begin position="116"/>
        <end position="137"/>
    </location>
</feature>
<dbReference type="SMART" id="SM00166">
    <property type="entry name" value="UBX"/>
    <property type="match status" value="1"/>
</dbReference>
<dbReference type="Gene3D" id="3.10.20.90">
    <property type="entry name" value="Phosphatidylinositol 3-kinase Catalytic Subunit, Chain A, domain 1"/>
    <property type="match status" value="1"/>
</dbReference>
<feature type="region of interest" description="Disordered" evidence="1">
    <location>
        <begin position="62"/>
        <end position="98"/>
    </location>
</feature>
<dbReference type="InterPro" id="IPR009060">
    <property type="entry name" value="UBA-like_sf"/>
</dbReference>
<name>A0ABM1BSH6_LIMPO</name>